<dbReference type="PANTHER" id="PTHR24185">
    <property type="entry name" value="CALCIUM-INDEPENDENT PHOSPHOLIPASE A2-GAMMA"/>
    <property type="match status" value="1"/>
</dbReference>
<sequence>MKRCDHTHWLSISTQGGEAALLESDRLQTLVNHIPHPNVQQPSLFLLIGNTEKSIALRALFGLKRARKFTIKRNPGEVHLHLDPSSVFNGRPILLADGDVPNYISGGENAKTDKCHETIRRSLRRSGNTAAVDIYTHLLFPFTDVFCFFSADIGGFRQIARHLATWLESGHSSTLPKSTLPSVVIVTDQISPRAEIEEEARKAFLWMLREETTKDLSKQISAIEIVALFPNGTMSIDARYRRVKERLMERSDQVRKSREGTRTLFSATHFAAFFKYASGHFSEFLHRPFDFLKASRAHNPVAPDLDEHLSNFLRHITSSDQLTEFAAPTIASALFLDSYPPEAHTFEPKTVFNALYRDVFCKVSKARAIAFKQSNDIILRSGFINMVENNLIRYFQQYICDNAKSAAEIHRSNLACFQDRWRHIQSSNTCLCCLRRRPQYCLPCGHCICENCVIVFGNRCEDDPWIFKVRHCFLCEQEIPNDVTVRTLPPTAGVGVLCIDGGGTRGIIPLTVMKLIQDRLGPIPLQRCITMSFGVSVGVIIAIDHFILGRPLEESIKTFSEMAGRVFKRRVSPRIPLISRMVEIVLSYFTDGLYPAGNVDTVLKDWVTNKSILDCSYATSTGTKIGLPVATVSNHPSYRFFTNYNGVGERDGDQEHAIIKPKDGFGNVPLWEIARSASAAPGFFPPKHINEVGTFQDAGPLENDPLLWALSEVSAMFPLLKEPNFVISLGTGEPGQKNYEVSTEDCRNIRKNGMFTRFRDLILEKMRDKTVRRAYKTIGLAAQILPKIYRLSVNFETTEPRLDDARSIPELHTWAN</sequence>
<evidence type="ECO:0000313" key="7">
    <source>
        <dbReference type="EMBL" id="PVH90608.1"/>
    </source>
</evidence>
<dbReference type="EMBL" id="KZ806195">
    <property type="protein sequence ID" value="PVH90608.1"/>
    <property type="molecule type" value="Genomic_DNA"/>
</dbReference>
<protein>
    <submittedName>
        <fullName evidence="7">FabD/lysophospholipase-like protein</fullName>
    </submittedName>
</protein>
<keyword evidence="5" id="KW-0442">Lipid degradation</keyword>
<dbReference type="GO" id="GO:0019369">
    <property type="term" value="P:arachidonate metabolic process"/>
    <property type="evidence" value="ECO:0007669"/>
    <property type="project" value="TreeGrafter"/>
</dbReference>
<dbReference type="GO" id="GO:0046486">
    <property type="term" value="P:glycerolipid metabolic process"/>
    <property type="evidence" value="ECO:0007669"/>
    <property type="project" value="UniProtKB-ARBA"/>
</dbReference>
<dbReference type="PROSITE" id="PS51635">
    <property type="entry name" value="PNPLA"/>
    <property type="match status" value="1"/>
</dbReference>
<keyword evidence="2" id="KW-0863">Zinc-finger</keyword>
<dbReference type="GO" id="GO:0016020">
    <property type="term" value="C:membrane"/>
    <property type="evidence" value="ECO:0007669"/>
    <property type="project" value="TreeGrafter"/>
</dbReference>
<dbReference type="Gene3D" id="3.40.1090.10">
    <property type="entry name" value="Cytosolic phospholipase A2 catalytic domain"/>
    <property type="match status" value="1"/>
</dbReference>
<dbReference type="AlphaFoldDB" id="A0A2V1CXZ9"/>
<evidence type="ECO:0000256" key="2">
    <source>
        <dbReference type="ARBA" id="ARBA00022771"/>
    </source>
</evidence>
<gene>
    <name evidence="7" type="ORF">DM02DRAFT_678502</name>
</gene>
<dbReference type="PANTHER" id="PTHR24185:SF8">
    <property type="entry name" value="PNPLA DOMAIN-CONTAINING PROTEIN"/>
    <property type="match status" value="1"/>
</dbReference>
<dbReference type="GO" id="GO:0008270">
    <property type="term" value="F:zinc ion binding"/>
    <property type="evidence" value="ECO:0007669"/>
    <property type="project" value="UniProtKB-KW"/>
</dbReference>
<dbReference type="SUPFAM" id="SSF52151">
    <property type="entry name" value="FabD/lysophospholipase-like"/>
    <property type="match status" value="1"/>
</dbReference>
<accession>A0A2V1CXZ9</accession>
<evidence type="ECO:0000256" key="5">
    <source>
        <dbReference type="PROSITE-ProRule" id="PRU01161"/>
    </source>
</evidence>
<keyword evidence="1" id="KW-0479">Metal-binding</keyword>
<dbReference type="Pfam" id="PF01734">
    <property type="entry name" value="Patatin"/>
    <property type="match status" value="1"/>
</dbReference>
<comment type="caution">
    <text evidence="5">Lacks conserved residue(s) required for the propagation of feature annotation.</text>
</comment>
<feature type="domain" description="PNPLA" evidence="6">
    <location>
        <begin position="497"/>
        <end position="710"/>
    </location>
</feature>
<dbReference type="OrthoDB" id="194358at2759"/>
<evidence type="ECO:0000256" key="1">
    <source>
        <dbReference type="ARBA" id="ARBA00022723"/>
    </source>
</evidence>
<evidence type="ECO:0000256" key="4">
    <source>
        <dbReference type="ARBA" id="ARBA00023098"/>
    </source>
</evidence>
<keyword evidence="4 5" id="KW-0443">Lipid metabolism</keyword>
<evidence type="ECO:0000259" key="6">
    <source>
        <dbReference type="PROSITE" id="PS51635"/>
    </source>
</evidence>
<feature type="active site" description="Nucleophile" evidence="5">
    <location>
        <position position="536"/>
    </location>
</feature>
<dbReference type="InterPro" id="IPR017907">
    <property type="entry name" value="Znf_RING_CS"/>
</dbReference>
<dbReference type="GO" id="GO:0047499">
    <property type="term" value="F:calcium-independent phospholipase A2 activity"/>
    <property type="evidence" value="ECO:0007669"/>
    <property type="project" value="TreeGrafter"/>
</dbReference>
<evidence type="ECO:0000256" key="3">
    <source>
        <dbReference type="ARBA" id="ARBA00022833"/>
    </source>
</evidence>
<dbReference type="PROSITE" id="PS00518">
    <property type="entry name" value="ZF_RING_1"/>
    <property type="match status" value="1"/>
</dbReference>
<dbReference type="InterPro" id="IPR016035">
    <property type="entry name" value="Acyl_Trfase/lysoPLipase"/>
</dbReference>
<keyword evidence="8" id="KW-1185">Reference proteome</keyword>
<name>A0A2V1CXZ9_9PLEO</name>
<keyword evidence="3" id="KW-0862">Zinc</keyword>
<organism evidence="7 8">
    <name type="scientific">Periconia macrospinosa</name>
    <dbReference type="NCBI Taxonomy" id="97972"/>
    <lineage>
        <taxon>Eukaryota</taxon>
        <taxon>Fungi</taxon>
        <taxon>Dikarya</taxon>
        <taxon>Ascomycota</taxon>
        <taxon>Pezizomycotina</taxon>
        <taxon>Dothideomycetes</taxon>
        <taxon>Pleosporomycetidae</taxon>
        <taxon>Pleosporales</taxon>
        <taxon>Massarineae</taxon>
        <taxon>Periconiaceae</taxon>
        <taxon>Periconia</taxon>
    </lineage>
</organism>
<dbReference type="CDD" id="cd07199">
    <property type="entry name" value="Pat17_PNPLA8_PNPLA9_like"/>
    <property type="match status" value="1"/>
</dbReference>
<evidence type="ECO:0000313" key="8">
    <source>
        <dbReference type="Proteomes" id="UP000244855"/>
    </source>
</evidence>
<proteinExistence type="predicted"/>
<dbReference type="STRING" id="97972.A0A2V1CXZ9"/>
<dbReference type="InterPro" id="IPR002641">
    <property type="entry name" value="PNPLA_dom"/>
</dbReference>
<feature type="short sequence motif" description="GXSXG" evidence="5">
    <location>
        <begin position="534"/>
        <end position="538"/>
    </location>
</feature>
<feature type="active site" description="Proton acceptor" evidence="5">
    <location>
        <position position="697"/>
    </location>
</feature>
<feature type="short sequence motif" description="GXGXXG" evidence="5">
    <location>
        <begin position="501"/>
        <end position="506"/>
    </location>
</feature>
<dbReference type="GO" id="GO:0016042">
    <property type="term" value="P:lipid catabolic process"/>
    <property type="evidence" value="ECO:0007669"/>
    <property type="project" value="UniProtKB-UniRule"/>
</dbReference>
<dbReference type="Proteomes" id="UP000244855">
    <property type="component" value="Unassembled WGS sequence"/>
</dbReference>
<keyword evidence="5" id="KW-0378">Hydrolase</keyword>
<reference evidence="7 8" key="1">
    <citation type="journal article" date="2018" name="Sci. Rep.">
        <title>Comparative genomics provides insights into the lifestyle and reveals functional heterogeneity of dark septate endophytic fungi.</title>
        <authorList>
            <person name="Knapp D.G."/>
            <person name="Nemeth J.B."/>
            <person name="Barry K."/>
            <person name="Hainaut M."/>
            <person name="Henrissat B."/>
            <person name="Johnson J."/>
            <person name="Kuo A."/>
            <person name="Lim J.H.P."/>
            <person name="Lipzen A."/>
            <person name="Nolan M."/>
            <person name="Ohm R.A."/>
            <person name="Tamas L."/>
            <person name="Grigoriev I.V."/>
            <person name="Spatafora J.W."/>
            <person name="Nagy L.G."/>
            <person name="Kovacs G.M."/>
        </authorList>
    </citation>
    <scope>NUCLEOTIDE SEQUENCE [LARGE SCALE GENOMIC DNA]</scope>
    <source>
        <strain evidence="7 8">DSE2036</strain>
    </source>
</reference>